<gene>
    <name evidence="1" type="ORF">LdCL_260010700</name>
    <name evidence="2" type="ORF">LDHU3_26.0660</name>
</gene>
<reference evidence="1 3" key="1">
    <citation type="journal article" date="2018" name="Sci. Rep.">
        <title>A complete Leishmania donovani reference genome identifies novel genetic variations associated with virulence.</title>
        <authorList>
            <person name="Lypaczewski P."/>
            <person name="Hoshizaki J."/>
            <person name="Zhang W.-W."/>
            <person name="McCall L.-I."/>
            <person name="Torcivia-Rodriguez J."/>
            <person name="Simonyan V."/>
            <person name="Kaur A."/>
            <person name="Dewar K."/>
            <person name="Matlashewski G."/>
        </authorList>
    </citation>
    <scope>NUCLEOTIDE SEQUENCE [LARGE SCALE GENOMIC DNA]</scope>
    <source>
        <strain evidence="1 3">LdCL</strain>
    </source>
</reference>
<dbReference type="EMBL" id="LR812646">
    <property type="protein sequence ID" value="CAC5430889.1"/>
    <property type="molecule type" value="Genomic_DNA"/>
</dbReference>
<evidence type="ECO:0000313" key="2">
    <source>
        <dbReference type="EMBL" id="CAC5430889.1"/>
    </source>
</evidence>
<sequence>MNRAVYLYHAGQLCGAWDDACCAVATVDELAGSVELAFSDCFSLHMYYFTCHVGFALLEELLLADLEAAKACLSHPTSKEAKDKKDATLQEDEILIKEILHIWQDVVRRMLHFYPHSRLNELCQAQLKIIRGEKHSLSQAVLLADC</sequence>
<dbReference type="VEuPathDB" id="TriTrypDB:LDHU3_26.0660"/>
<dbReference type="AlphaFoldDB" id="A0A3S7WZS5"/>
<organism evidence="1 3">
    <name type="scientific">Leishmania donovani</name>
    <dbReference type="NCBI Taxonomy" id="5661"/>
    <lineage>
        <taxon>Eukaryota</taxon>
        <taxon>Discoba</taxon>
        <taxon>Euglenozoa</taxon>
        <taxon>Kinetoplastea</taxon>
        <taxon>Metakinetoplastina</taxon>
        <taxon>Trypanosomatida</taxon>
        <taxon>Trypanosomatidae</taxon>
        <taxon>Leishmaniinae</taxon>
        <taxon>Leishmania</taxon>
    </lineage>
</organism>
<dbReference type="EMBL" id="CP029525">
    <property type="protein sequence ID" value="AYU79652.1"/>
    <property type="molecule type" value="Genomic_DNA"/>
</dbReference>
<dbReference type="Proteomes" id="UP000274082">
    <property type="component" value="Chromosome 26"/>
</dbReference>
<proteinExistence type="predicted"/>
<keyword evidence="3" id="KW-1185">Reference proteome</keyword>
<reference evidence="2" key="2">
    <citation type="submission" date="2020-06" db="EMBL/GenBank/DDBJ databases">
        <authorList>
            <person name="Camacho E."/>
            <person name="Gonzalez-de la Fuente S."/>
            <person name="Rastrojo A."/>
            <person name="Peiro-Pastor R."/>
            <person name="Solana JC."/>
            <person name="Tabera L."/>
            <person name="Gamarro F."/>
            <person name="Carrasco-Ramiro F."/>
            <person name="Requena JM."/>
            <person name="Aguado B."/>
        </authorList>
    </citation>
    <scope>NUCLEOTIDE SEQUENCE</scope>
</reference>
<evidence type="ECO:0000313" key="3">
    <source>
        <dbReference type="Proteomes" id="UP000274082"/>
    </source>
</evidence>
<protein>
    <submittedName>
        <fullName evidence="2">Hypothetical_protein</fullName>
    </submittedName>
</protein>
<evidence type="ECO:0000313" key="1">
    <source>
        <dbReference type="EMBL" id="AYU79652.1"/>
    </source>
</evidence>
<name>A0A3S7WZS5_LEIDO</name>
<dbReference type="Proteomes" id="UP000601710">
    <property type="component" value="Chromosome 26"/>
</dbReference>
<dbReference type="VEuPathDB" id="TriTrypDB:LdCL_260010700"/>
<accession>A0A3S7WZS5</accession>
<dbReference type="OrthoDB" id="278776at2759"/>